<comment type="caution">
    <text evidence="1">The sequence shown here is derived from an EMBL/GenBank/DDBJ whole genome shotgun (WGS) entry which is preliminary data.</text>
</comment>
<sequence length="143" mass="16037">MITVERTIIVERPAGEVLTYLADFGNTPAWDPGTESCTRLDSGPVAAGSRWLNVSRFRGRRSELNYRLETYEPGRLVFVGSNRTVTATDDITVRPEGVRTVLVYRAQLRFHGLARLAAPVLRAEFERLADAVAEQLPRAVREH</sequence>
<protein>
    <submittedName>
        <fullName evidence="1">Polyketide cyclase</fullName>
    </submittedName>
</protein>
<evidence type="ECO:0000313" key="2">
    <source>
        <dbReference type="Proteomes" id="UP000248039"/>
    </source>
</evidence>
<dbReference type="Gene3D" id="3.30.530.20">
    <property type="match status" value="1"/>
</dbReference>
<dbReference type="CDD" id="cd08865">
    <property type="entry name" value="SRPBCC_10"/>
    <property type="match status" value="1"/>
</dbReference>
<gene>
    <name evidence="1" type="ORF">C7C46_32570</name>
</gene>
<dbReference type="SUPFAM" id="SSF55961">
    <property type="entry name" value="Bet v1-like"/>
    <property type="match status" value="1"/>
</dbReference>
<dbReference type="OrthoDB" id="3371087at2"/>
<dbReference type="Proteomes" id="UP000248039">
    <property type="component" value="Unassembled WGS sequence"/>
</dbReference>
<dbReference type="Pfam" id="PF10604">
    <property type="entry name" value="Polyketide_cyc2"/>
    <property type="match status" value="1"/>
</dbReference>
<keyword evidence="2" id="KW-1185">Reference proteome</keyword>
<reference evidence="1 2" key="1">
    <citation type="submission" date="2018-03" db="EMBL/GenBank/DDBJ databases">
        <title>Bioinformatic expansion and discovery of thiopeptide antibiotics.</title>
        <authorList>
            <person name="Schwalen C.J."/>
            <person name="Hudson G.A."/>
            <person name="Mitchell D.A."/>
        </authorList>
    </citation>
    <scope>NUCLEOTIDE SEQUENCE [LARGE SCALE GENOMIC DNA]</scope>
    <source>
        <strain evidence="1 2">ATCC 21389</strain>
    </source>
</reference>
<accession>A0A2V4MWF7</accession>
<organism evidence="1 2">
    <name type="scientific">Streptomyces tateyamensis</name>
    <dbReference type="NCBI Taxonomy" id="565073"/>
    <lineage>
        <taxon>Bacteria</taxon>
        <taxon>Bacillati</taxon>
        <taxon>Actinomycetota</taxon>
        <taxon>Actinomycetes</taxon>
        <taxon>Kitasatosporales</taxon>
        <taxon>Streptomycetaceae</taxon>
        <taxon>Streptomyces</taxon>
    </lineage>
</organism>
<proteinExistence type="predicted"/>
<dbReference type="InterPro" id="IPR019587">
    <property type="entry name" value="Polyketide_cyclase/dehydratase"/>
</dbReference>
<evidence type="ECO:0000313" key="1">
    <source>
        <dbReference type="EMBL" id="PYC65457.1"/>
    </source>
</evidence>
<name>A0A2V4MWF7_9ACTN</name>
<dbReference type="AlphaFoldDB" id="A0A2V4MWF7"/>
<dbReference type="RefSeq" id="WP_110673528.1">
    <property type="nucleotide sequence ID" value="NZ_PYBW01000209.1"/>
</dbReference>
<dbReference type="InterPro" id="IPR023393">
    <property type="entry name" value="START-like_dom_sf"/>
</dbReference>
<dbReference type="EMBL" id="PYBW01000209">
    <property type="protein sequence ID" value="PYC65457.1"/>
    <property type="molecule type" value="Genomic_DNA"/>
</dbReference>